<comment type="subcellular location">
    <subcellularLocation>
        <location evidence="1">Nucleus</location>
    </subcellularLocation>
</comment>
<dbReference type="PROSITE" id="PS50217">
    <property type="entry name" value="BZIP"/>
    <property type="match status" value="1"/>
</dbReference>
<dbReference type="GO" id="GO:1990590">
    <property type="term" value="C:ATF1-ATF4 transcription factor complex"/>
    <property type="evidence" value="ECO:0007669"/>
    <property type="project" value="TreeGrafter"/>
</dbReference>
<dbReference type="GO" id="GO:1990589">
    <property type="term" value="C:ATF4-CREB1 transcription factor complex"/>
    <property type="evidence" value="ECO:0007669"/>
    <property type="project" value="TreeGrafter"/>
</dbReference>
<dbReference type="CTD" id="468"/>
<dbReference type="OrthoDB" id="5847285at2759"/>
<evidence type="ECO:0000313" key="15">
    <source>
        <dbReference type="RefSeq" id="XP_033785397.1"/>
    </source>
</evidence>
<dbReference type="PROSITE" id="PS00036">
    <property type="entry name" value="BZIP_BASIC"/>
    <property type="match status" value="1"/>
</dbReference>
<dbReference type="GO" id="GO:0001228">
    <property type="term" value="F:DNA-binding transcription activator activity, RNA polymerase II-specific"/>
    <property type="evidence" value="ECO:0007669"/>
    <property type="project" value="TreeGrafter"/>
</dbReference>
<keyword evidence="7" id="KW-0238">DNA-binding</keyword>
<comment type="similarity">
    <text evidence="2">Belongs to the bZIP family.</text>
</comment>
<keyword evidence="9" id="KW-0804">Transcription</keyword>
<protein>
    <recommendedName>
        <fullName evidence="3">Cyclic AMP-dependent transcription factor ATF-4</fullName>
    </recommendedName>
    <alternativeName>
        <fullName evidence="11">Activating transcription factor 4</fullName>
    </alternativeName>
</protein>
<dbReference type="GO" id="GO:0048511">
    <property type="term" value="P:rhythmic process"/>
    <property type="evidence" value="ECO:0007669"/>
    <property type="project" value="UniProtKB-KW"/>
</dbReference>
<evidence type="ECO:0000256" key="6">
    <source>
        <dbReference type="ARBA" id="ARBA00023108"/>
    </source>
</evidence>
<evidence type="ECO:0000259" key="13">
    <source>
        <dbReference type="PROSITE" id="PS50217"/>
    </source>
</evidence>
<dbReference type="AlphaFoldDB" id="A0A6P8P812"/>
<feature type="compositionally biased region" description="Basic and acidic residues" evidence="12">
    <location>
        <begin position="276"/>
        <end position="286"/>
    </location>
</feature>
<evidence type="ECO:0000256" key="2">
    <source>
        <dbReference type="ARBA" id="ARBA00007163"/>
    </source>
</evidence>
<dbReference type="GO" id="GO:0042981">
    <property type="term" value="P:regulation of apoptotic process"/>
    <property type="evidence" value="ECO:0007669"/>
    <property type="project" value="UniProtKB-ARBA"/>
</dbReference>
<dbReference type="CDD" id="cd14692">
    <property type="entry name" value="bZIP_ATF4"/>
    <property type="match status" value="1"/>
</dbReference>
<evidence type="ECO:0000256" key="3">
    <source>
        <dbReference type="ARBA" id="ARBA00018846"/>
    </source>
</evidence>
<dbReference type="PANTHER" id="PTHR13044">
    <property type="entry name" value="ACTIVATING TRANSCRIPTION FACTOR ATF 4/5"/>
    <property type="match status" value="1"/>
</dbReference>
<evidence type="ECO:0000256" key="11">
    <source>
        <dbReference type="ARBA" id="ARBA00032136"/>
    </source>
</evidence>
<feature type="region of interest" description="Disordered" evidence="12">
    <location>
        <begin position="276"/>
        <end position="307"/>
    </location>
</feature>
<evidence type="ECO:0000256" key="10">
    <source>
        <dbReference type="ARBA" id="ARBA00023242"/>
    </source>
</evidence>
<dbReference type="Proteomes" id="UP000515159">
    <property type="component" value="Chromosome 2"/>
</dbReference>
<keyword evidence="8" id="KW-0010">Activator</keyword>
<name>A0A6P8P812_GEOSA</name>
<gene>
    <name evidence="15" type="primary">ATF4</name>
</gene>
<dbReference type="InterPro" id="IPR004827">
    <property type="entry name" value="bZIP"/>
</dbReference>
<keyword evidence="6" id="KW-0090">Biological rhythms</keyword>
<sequence length="350" mass="38622">MSSLGEEMLLGDLLSPFSQSSLVAEESLGLLDEYLEVAKPLKQQRYSSHKINEVSSSCLSVATWDTPTGNTEEDAFSGTDWMVEKNLKDLDFDSLLGMEDMDTFASPDELMASLEDTCDFLDNPPFQAALEEPPASDSIFLFPKLLGEADQLAPLSPSTSLILSPEHLTTIPYTLSVGLVDEADAKVDTKPVATYLLVVIPKSEREEEVSSDDSGICLSPESYLGSPQHSPASSVASSPASQSQLEFPNSGRPKPYDIPIENKTIVTKVKVASGEKKDKKLKKMEQNKTAATRYRQKKRAEQDAISSECRQLEERNTTLKEKVDSLAKEICYLKDLIEEVRTAKNKRTKK</sequence>
<dbReference type="SMART" id="SM00338">
    <property type="entry name" value="BRLZ"/>
    <property type="match status" value="1"/>
</dbReference>
<evidence type="ECO:0000256" key="12">
    <source>
        <dbReference type="SAM" id="MobiDB-lite"/>
    </source>
</evidence>
<evidence type="ECO:0000313" key="14">
    <source>
        <dbReference type="Proteomes" id="UP000515159"/>
    </source>
</evidence>
<dbReference type="FunCoup" id="A0A6P8P812">
    <property type="interactions" value="2384"/>
</dbReference>
<keyword evidence="4" id="KW-0678">Repressor</keyword>
<evidence type="ECO:0000256" key="4">
    <source>
        <dbReference type="ARBA" id="ARBA00022491"/>
    </source>
</evidence>
<proteinExistence type="inferred from homology"/>
<keyword evidence="5" id="KW-0805">Transcription regulation</keyword>
<dbReference type="InParanoid" id="A0A6P8P812"/>
<dbReference type="Pfam" id="PF00170">
    <property type="entry name" value="bZIP_1"/>
    <property type="match status" value="1"/>
</dbReference>
<dbReference type="RefSeq" id="XP_033785397.1">
    <property type="nucleotide sequence ID" value="XM_033929506.1"/>
</dbReference>
<evidence type="ECO:0000256" key="8">
    <source>
        <dbReference type="ARBA" id="ARBA00023159"/>
    </source>
</evidence>
<evidence type="ECO:0000256" key="9">
    <source>
        <dbReference type="ARBA" id="ARBA00023163"/>
    </source>
</evidence>
<evidence type="ECO:0000256" key="5">
    <source>
        <dbReference type="ARBA" id="ARBA00023015"/>
    </source>
</evidence>
<reference evidence="15" key="1">
    <citation type="submission" date="2025-08" db="UniProtKB">
        <authorList>
            <consortium name="RefSeq"/>
        </authorList>
    </citation>
    <scope>IDENTIFICATION</scope>
</reference>
<organism evidence="14 15">
    <name type="scientific">Geotrypetes seraphini</name>
    <name type="common">Gaboon caecilian</name>
    <name type="synonym">Caecilia seraphini</name>
    <dbReference type="NCBI Taxonomy" id="260995"/>
    <lineage>
        <taxon>Eukaryota</taxon>
        <taxon>Metazoa</taxon>
        <taxon>Chordata</taxon>
        <taxon>Craniata</taxon>
        <taxon>Vertebrata</taxon>
        <taxon>Euteleostomi</taxon>
        <taxon>Amphibia</taxon>
        <taxon>Gymnophiona</taxon>
        <taxon>Geotrypetes</taxon>
    </lineage>
</organism>
<dbReference type="SUPFAM" id="SSF57959">
    <property type="entry name" value="Leucine zipper domain"/>
    <property type="match status" value="1"/>
</dbReference>
<evidence type="ECO:0000256" key="1">
    <source>
        <dbReference type="ARBA" id="ARBA00004123"/>
    </source>
</evidence>
<feature type="domain" description="BZIP" evidence="13">
    <location>
        <begin position="277"/>
        <end position="340"/>
    </location>
</feature>
<dbReference type="FunFam" id="1.20.5.170:FF:000021">
    <property type="entry name" value="Cyclic AMP-dependent transcription factor ATF-4"/>
    <property type="match status" value="1"/>
</dbReference>
<keyword evidence="14" id="KW-1185">Reference proteome</keyword>
<dbReference type="KEGG" id="gsh:117353513"/>
<dbReference type="GeneID" id="117353513"/>
<dbReference type="GO" id="GO:0000977">
    <property type="term" value="F:RNA polymerase II transcription regulatory region sequence-specific DNA binding"/>
    <property type="evidence" value="ECO:0007669"/>
    <property type="project" value="TreeGrafter"/>
</dbReference>
<dbReference type="InterPro" id="IPR046347">
    <property type="entry name" value="bZIP_sf"/>
</dbReference>
<accession>A0A6P8P812</accession>
<dbReference type="PANTHER" id="PTHR13044:SF2">
    <property type="entry name" value="CYCLIC AMP-DEPENDENT TRANSCRIPTION FACTOR ATF-4"/>
    <property type="match status" value="1"/>
</dbReference>
<dbReference type="Gene3D" id="1.20.5.170">
    <property type="match status" value="1"/>
</dbReference>
<evidence type="ECO:0000256" key="7">
    <source>
        <dbReference type="ARBA" id="ARBA00023125"/>
    </source>
</evidence>
<feature type="region of interest" description="Disordered" evidence="12">
    <location>
        <begin position="209"/>
        <end position="258"/>
    </location>
</feature>
<keyword evidence="10" id="KW-0539">Nucleus</keyword>
<feature type="compositionally biased region" description="Low complexity" evidence="12">
    <location>
        <begin position="226"/>
        <end position="244"/>
    </location>
</feature>